<dbReference type="SUPFAM" id="SSF50891">
    <property type="entry name" value="Cyclophilin-like"/>
    <property type="match status" value="1"/>
</dbReference>
<dbReference type="PANTHER" id="PTHR43309:SF5">
    <property type="entry name" value="5-OXOPROLINASE SUBUNIT C"/>
    <property type="match status" value="1"/>
</dbReference>
<organism evidence="5 6">
    <name type="scientific">Gracilimonas halophila</name>
    <dbReference type="NCBI Taxonomy" id="1834464"/>
    <lineage>
        <taxon>Bacteria</taxon>
        <taxon>Pseudomonadati</taxon>
        <taxon>Balneolota</taxon>
        <taxon>Balneolia</taxon>
        <taxon>Balneolales</taxon>
        <taxon>Balneolaceae</taxon>
        <taxon>Gracilimonas</taxon>
    </lineage>
</organism>
<gene>
    <name evidence="5" type="ORF">ACFSVN_11335</name>
</gene>
<dbReference type="InterPro" id="IPR003778">
    <property type="entry name" value="CT_A_B"/>
</dbReference>
<proteinExistence type="predicted"/>
<dbReference type="InterPro" id="IPR052708">
    <property type="entry name" value="PxpC"/>
</dbReference>
<evidence type="ECO:0000259" key="4">
    <source>
        <dbReference type="SMART" id="SM00797"/>
    </source>
</evidence>
<evidence type="ECO:0000256" key="3">
    <source>
        <dbReference type="ARBA" id="ARBA00022840"/>
    </source>
</evidence>
<evidence type="ECO:0000256" key="2">
    <source>
        <dbReference type="ARBA" id="ARBA00022801"/>
    </source>
</evidence>
<dbReference type="InterPro" id="IPR029000">
    <property type="entry name" value="Cyclophilin-like_dom_sf"/>
</dbReference>
<dbReference type="EMBL" id="JBHULI010000025">
    <property type="protein sequence ID" value="MFD2533042.1"/>
    <property type="molecule type" value="Genomic_DNA"/>
</dbReference>
<dbReference type="Pfam" id="PF02626">
    <property type="entry name" value="CT_A_B"/>
    <property type="match status" value="1"/>
</dbReference>
<evidence type="ECO:0000313" key="6">
    <source>
        <dbReference type="Proteomes" id="UP001597460"/>
    </source>
</evidence>
<sequence>MKGELEVLDAGFMTTVQDHGRYGYRKYGVPVSGVMDEHSYRLANWLVGNTPNTPVLELTLTGGVFKFHSDAIVGISGGEAELAVDEKPIVSNKTIRITKGETLKIARVTAGCRVYLAIAGDWDIEQVMGSYSTCLAANFGGFKGRPMKKGDRITWQCDMEKKVERMVPKKLLPHFSTRQTIRIIEGVEWDLLNEKQKVFFLETDFRISSQSNRMGIRLEGRLMRCINDQEMVSSPVIPGIIQLPSSGLPIILMKDAQSVGGYPRTAKVIDADLWRLGQVWRGTEISFSLIDRREALELFDYYRSLRESLLT</sequence>
<evidence type="ECO:0000313" key="5">
    <source>
        <dbReference type="EMBL" id="MFD2533042.1"/>
    </source>
</evidence>
<protein>
    <submittedName>
        <fullName evidence="5">Biotin-dependent carboxyltransferase family protein</fullName>
    </submittedName>
</protein>
<comment type="caution">
    <text evidence="5">The sequence shown here is derived from an EMBL/GenBank/DDBJ whole genome shotgun (WGS) entry which is preliminary data.</text>
</comment>
<accession>A0ABW5JNQ5</accession>
<reference evidence="6" key="1">
    <citation type="journal article" date="2019" name="Int. J. Syst. Evol. Microbiol.">
        <title>The Global Catalogue of Microorganisms (GCM) 10K type strain sequencing project: providing services to taxonomists for standard genome sequencing and annotation.</title>
        <authorList>
            <consortium name="The Broad Institute Genomics Platform"/>
            <consortium name="The Broad Institute Genome Sequencing Center for Infectious Disease"/>
            <person name="Wu L."/>
            <person name="Ma J."/>
        </authorList>
    </citation>
    <scope>NUCLEOTIDE SEQUENCE [LARGE SCALE GENOMIC DNA]</scope>
    <source>
        <strain evidence="6">KCTC 52042</strain>
    </source>
</reference>
<name>A0ABW5JNQ5_9BACT</name>
<dbReference type="Proteomes" id="UP001597460">
    <property type="component" value="Unassembled WGS sequence"/>
</dbReference>
<dbReference type="NCBIfam" id="TIGR00724">
    <property type="entry name" value="urea_amlyse_rel"/>
    <property type="match status" value="1"/>
</dbReference>
<dbReference type="Gene3D" id="2.40.100.10">
    <property type="entry name" value="Cyclophilin-like"/>
    <property type="match status" value="1"/>
</dbReference>
<keyword evidence="1" id="KW-0547">Nucleotide-binding</keyword>
<keyword evidence="6" id="KW-1185">Reference proteome</keyword>
<keyword evidence="2" id="KW-0378">Hydrolase</keyword>
<evidence type="ECO:0000256" key="1">
    <source>
        <dbReference type="ARBA" id="ARBA00022741"/>
    </source>
</evidence>
<dbReference type="SMART" id="SM00797">
    <property type="entry name" value="AHS2"/>
    <property type="match status" value="1"/>
</dbReference>
<keyword evidence="3" id="KW-0067">ATP-binding</keyword>
<dbReference type="RefSeq" id="WP_390302620.1">
    <property type="nucleotide sequence ID" value="NZ_JBHULI010000025.1"/>
</dbReference>
<dbReference type="PANTHER" id="PTHR43309">
    <property type="entry name" value="5-OXOPROLINASE SUBUNIT C"/>
    <property type="match status" value="1"/>
</dbReference>
<feature type="domain" description="Carboxyltransferase" evidence="4">
    <location>
        <begin position="26"/>
        <end position="305"/>
    </location>
</feature>